<accession>A0A2M7V5U7</accession>
<evidence type="ECO:0000313" key="3">
    <source>
        <dbReference type="Proteomes" id="UP000230078"/>
    </source>
</evidence>
<feature type="region of interest" description="Disordered" evidence="1">
    <location>
        <begin position="1"/>
        <end position="34"/>
    </location>
</feature>
<dbReference type="AlphaFoldDB" id="A0A2M7V5U7"/>
<dbReference type="Proteomes" id="UP000230078">
    <property type="component" value="Unassembled WGS sequence"/>
</dbReference>
<evidence type="ECO:0000313" key="2">
    <source>
        <dbReference type="EMBL" id="PIZ93967.1"/>
    </source>
</evidence>
<protein>
    <submittedName>
        <fullName evidence="2">Uncharacterized protein</fullName>
    </submittedName>
</protein>
<gene>
    <name evidence="2" type="ORF">COX83_00455</name>
</gene>
<name>A0A2M7V5U7_9BACT</name>
<comment type="caution">
    <text evidence="2">The sequence shown here is derived from an EMBL/GenBank/DDBJ whole genome shotgun (WGS) entry which is preliminary data.</text>
</comment>
<sequence length="67" mass="7611">MDNTQQAPETPDYANMTDQERTDAAMKQAGMEPGDLKKMVAKNMAKNMAQSTAKTWARRLLSRFLKF</sequence>
<dbReference type="EMBL" id="PFPI01000006">
    <property type="protein sequence ID" value="PIZ93967.1"/>
    <property type="molecule type" value="Genomic_DNA"/>
</dbReference>
<evidence type="ECO:0000256" key="1">
    <source>
        <dbReference type="SAM" id="MobiDB-lite"/>
    </source>
</evidence>
<proteinExistence type="predicted"/>
<organism evidence="2 3">
    <name type="scientific">Candidatus Magasanikbacteria bacterium CG_4_10_14_0_2_um_filter_41_31</name>
    <dbReference type="NCBI Taxonomy" id="1974639"/>
    <lineage>
        <taxon>Bacteria</taxon>
        <taxon>Candidatus Magasanikiibacteriota</taxon>
    </lineage>
</organism>
<reference evidence="3" key="1">
    <citation type="submission" date="2017-09" db="EMBL/GenBank/DDBJ databases">
        <title>Depth-based differentiation of microbial function through sediment-hosted aquifers and enrichment of novel symbionts in the deep terrestrial subsurface.</title>
        <authorList>
            <person name="Probst A.J."/>
            <person name="Ladd B."/>
            <person name="Jarett J.K."/>
            <person name="Geller-Mcgrath D.E."/>
            <person name="Sieber C.M.K."/>
            <person name="Emerson J.B."/>
            <person name="Anantharaman K."/>
            <person name="Thomas B.C."/>
            <person name="Malmstrom R."/>
            <person name="Stieglmeier M."/>
            <person name="Klingl A."/>
            <person name="Woyke T."/>
            <person name="Ryan C.M."/>
            <person name="Banfield J.F."/>
        </authorList>
    </citation>
    <scope>NUCLEOTIDE SEQUENCE [LARGE SCALE GENOMIC DNA]</scope>
</reference>